<dbReference type="Proteomes" id="UP001577267">
    <property type="component" value="Unassembled WGS sequence"/>
</dbReference>
<feature type="domain" description="ABC-three component systems C-terminal" evidence="1">
    <location>
        <begin position="273"/>
        <end position="407"/>
    </location>
</feature>
<sequence>MAQAGSHSAAGQMTGYLYQCELALLELAERSWDDATIEVRMELLDDIEFLDPETHTPLELLQSKHREAAGPLSETGKDFWRSVASWIDALKTLADPLAATMPLLRLVSTQVAPTDTFFHLLRSGPDRDVRKALTRMEEIAADTNGPGGTAKDRALFLALAPERRYQLVNAMIVHDGAPVMSDLNLSLAKELGITPSGHAQAALDAIKGWWYRMAVELLERKNPQRMRASVSAQELACMRDEVLHRYAEKDLPITESLRNLTETEIAGYEGRLVVSQMRWIDLPDVEIAMHLRSYHYARAQRSAWLRTFKITSERLEEYEQELHYEWERTFRRHTRRLRDHTSGTERQDVGQQVLDDTMDKVADKPARRGSTTAAWIGHGTIHSLADQVDTMRPDRALGWHPDYTDLCKQREEQDQ</sequence>
<dbReference type="InterPro" id="IPR046913">
    <property type="entry name" value="ABC-3C_CTD7"/>
</dbReference>
<accession>A0ABV4ZH02</accession>
<organism evidence="2 3">
    <name type="scientific">Streptomyces carpaticus</name>
    <dbReference type="NCBI Taxonomy" id="285558"/>
    <lineage>
        <taxon>Bacteria</taxon>
        <taxon>Bacillati</taxon>
        <taxon>Actinomycetota</taxon>
        <taxon>Actinomycetes</taxon>
        <taxon>Kitasatosporales</taxon>
        <taxon>Streptomycetaceae</taxon>
        <taxon>Streptomyces</taxon>
    </lineage>
</organism>
<proteinExistence type="predicted"/>
<dbReference type="RefSeq" id="WP_375061434.1">
    <property type="nucleotide sequence ID" value="NZ_JBHGBT010000002.1"/>
</dbReference>
<evidence type="ECO:0000313" key="3">
    <source>
        <dbReference type="Proteomes" id="UP001577267"/>
    </source>
</evidence>
<dbReference type="Pfam" id="PF20283">
    <property type="entry name" value="CTD7"/>
    <property type="match status" value="1"/>
</dbReference>
<reference evidence="2 3" key="1">
    <citation type="submission" date="2024-09" db="EMBL/GenBank/DDBJ databases">
        <title>Draft genome sequence of multifaceted antimicrobials producing Streptomyces sp. strain FH1.</title>
        <authorList>
            <person name="Hassan F."/>
            <person name="Ali H."/>
            <person name="Hassan N."/>
            <person name="Nawaz A."/>
        </authorList>
    </citation>
    <scope>NUCLEOTIDE SEQUENCE [LARGE SCALE GENOMIC DNA]</scope>
    <source>
        <strain evidence="2 3">FH1</strain>
    </source>
</reference>
<evidence type="ECO:0000259" key="1">
    <source>
        <dbReference type="Pfam" id="PF20283"/>
    </source>
</evidence>
<gene>
    <name evidence="2" type="ORF">ACE11A_03365</name>
</gene>
<name>A0ABV4ZH02_9ACTN</name>
<dbReference type="EMBL" id="JBHGBT010000002">
    <property type="protein sequence ID" value="MFB4193395.1"/>
    <property type="molecule type" value="Genomic_DNA"/>
</dbReference>
<keyword evidence="3" id="KW-1185">Reference proteome</keyword>
<protein>
    <submittedName>
        <fullName evidence="2">ABC-three component system protein</fullName>
    </submittedName>
</protein>
<evidence type="ECO:0000313" key="2">
    <source>
        <dbReference type="EMBL" id="MFB4193395.1"/>
    </source>
</evidence>
<comment type="caution">
    <text evidence="2">The sequence shown here is derived from an EMBL/GenBank/DDBJ whole genome shotgun (WGS) entry which is preliminary data.</text>
</comment>